<name>A0A3B1C2V8_9ZZZZ</name>
<evidence type="ECO:0008006" key="2">
    <source>
        <dbReference type="Google" id="ProtNLM"/>
    </source>
</evidence>
<organism evidence="1">
    <name type="scientific">hydrothermal vent metagenome</name>
    <dbReference type="NCBI Taxonomy" id="652676"/>
    <lineage>
        <taxon>unclassified sequences</taxon>
        <taxon>metagenomes</taxon>
        <taxon>ecological metagenomes</taxon>
    </lineage>
</organism>
<dbReference type="AlphaFoldDB" id="A0A3B1C2V8"/>
<accession>A0A3B1C2V8</accession>
<dbReference type="InterPro" id="IPR014993">
    <property type="entry name" value="DUF1841"/>
</dbReference>
<evidence type="ECO:0000313" key="1">
    <source>
        <dbReference type="EMBL" id="VAX11237.1"/>
    </source>
</evidence>
<reference evidence="1" key="1">
    <citation type="submission" date="2018-06" db="EMBL/GenBank/DDBJ databases">
        <authorList>
            <person name="Zhirakovskaya E."/>
        </authorList>
    </citation>
    <scope>NUCLEOTIDE SEQUENCE</scope>
</reference>
<sequence length="143" mass="16757">MFGQDRNAMRKVFFEAWKKHHAGEKLESMETALVQIIKLHPEYHTLFDSNNNLNRDFSATSGEANPFLHLSLHLAIQEQLSLQRPAELSELYRQLVEKYSDVHSAEHKIMECLSEMIWQAQRSQSMADENQYLACIRKHTQKN</sequence>
<dbReference type="EMBL" id="UOFY01000066">
    <property type="protein sequence ID" value="VAX11237.1"/>
    <property type="molecule type" value="Genomic_DNA"/>
</dbReference>
<proteinExistence type="predicted"/>
<gene>
    <name evidence="1" type="ORF">MNBD_GAMMA25-1693</name>
</gene>
<protein>
    <recommendedName>
        <fullName evidence="2">DUF1841 domain-containing protein</fullName>
    </recommendedName>
</protein>
<dbReference type="Pfam" id="PF08897">
    <property type="entry name" value="DUF1841"/>
    <property type="match status" value="1"/>
</dbReference>